<dbReference type="EMBL" id="VXIV02000136">
    <property type="protein sequence ID" value="KAF6040513.1"/>
    <property type="molecule type" value="Genomic_DNA"/>
</dbReference>
<comment type="caution">
    <text evidence="8">The sequence shown here is derived from an EMBL/GenBank/DDBJ whole genome shotgun (WGS) entry which is preliminary data.</text>
</comment>
<dbReference type="Proteomes" id="UP000593567">
    <property type="component" value="Unassembled WGS sequence"/>
</dbReference>
<evidence type="ECO:0000256" key="7">
    <source>
        <dbReference type="SAM" id="Phobius"/>
    </source>
</evidence>
<feature type="transmembrane region" description="Helical" evidence="7">
    <location>
        <begin position="41"/>
        <end position="60"/>
    </location>
</feature>
<keyword evidence="7" id="KW-0812">Transmembrane</keyword>
<feature type="region of interest" description="Disordered" evidence="6">
    <location>
        <begin position="151"/>
        <end position="183"/>
    </location>
</feature>
<keyword evidence="5" id="KW-1015">Disulfide bond</keyword>
<keyword evidence="7" id="KW-0472">Membrane</keyword>
<dbReference type="GO" id="GO:0000139">
    <property type="term" value="C:Golgi membrane"/>
    <property type="evidence" value="ECO:0007669"/>
    <property type="project" value="TreeGrafter"/>
</dbReference>
<feature type="region of interest" description="Disordered" evidence="6">
    <location>
        <begin position="84"/>
        <end position="106"/>
    </location>
</feature>
<dbReference type="GO" id="GO:0005783">
    <property type="term" value="C:endoplasmic reticulum"/>
    <property type="evidence" value="ECO:0007669"/>
    <property type="project" value="TreeGrafter"/>
</dbReference>
<dbReference type="Pfam" id="PF01532">
    <property type="entry name" value="Glyco_hydro_47"/>
    <property type="match status" value="1"/>
</dbReference>
<dbReference type="GO" id="GO:0004571">
    <property type="term" value="F:mannosyl-oligosaccharide 1,2-alpha-mannosidase activity"/>
    <property type="evidence" value="ECO:0007669"/>
    <property type="project" value="InterPro"/>
</dbReference>
<dbReference type="SUPFAM" id="SSF48225">
    <property type="entry name" value="Seven-hairpin glycosidases"/>
    <property type="match status" value="1"/>
</dbReference>
<gene>
    <name evidence="8" type="ORF">EB796_001170</name>
</gene>
<dbReference type="InterPro" id="IPR050749">
    <property type="entry name" value="Glycosyl_Hydrolase_47"/>
</dbReference>
<dbReference type="PANTHER" id="PTHR11742:SF6">
    <property type="entry name" value="MANNOSYL-OLIGOSACCHARIDE ALPHA-1,2-MANNOSIDASE IA-RELATED"/>
    <property type="match status" value="1"/>
</dbReference>
<dbReference type="Gene3D" id="1.50.10.10">
    <property type="match status" value="1"/>
</dbReference>
<reference evidence="8" key="1">
    <citation type="submission" date="2020-06" db="EMBL/GenBank/DDBJ databases">
        <title>Draft genome of Bugula neritina, a colonial animal packing powerful symbionts and potential medicines.</title>
        <authorList>
            <person name="Rayko M."/>
        </authorList>
    </citation>
    <scope>NUCLEOTIDE SEQUENCE [LARGE SCALE GENOMIC DNA]</scope>
    <source>
        <strain evidence="8">Kwan_BN1</strain>
    </source>
</reference>
<dbReference type="PANTHER" id="PTHR11742">
    <property type="entry name" value="MANNOSYL-OLIGOSACCHARIDE ALPHA-1,2-MANNOSIDASE-RELATED"/>
    <property type="match status" value="1"/>
</dbReference>
<evidence type="ECO:0000256" key="3">
    <source>
        <dbReference type="ARBA" id="ARBA00007658"/>
    </source>
</evidence>
<evidence type="ECO:0000256" key="6">
    <source>
        <dbReference type="SAM" id="MobiDB-lite"/>
    </source>
</evidence>
<evidence type="ECO:0000313" key="8">
    <source>
        <dbReference type="EMBL" id="KAF6040513.1"/>
    </source>
</evidence>
<comment type="cofactor">
    <cofactor evidence="1">
        <name>Ca(2+)</name>
        <dbReference type="ChEBI" id="CHEBI:29108"/>
    </cofactor>
</comment>
<keyword evidence="7" id="KW-1133">Transmembrane helix</keyword>
<proteinExistence type="inferred from homology"/>
<dbReference type="InterPro" id="IPR036026">
    <property type="entry name" value="Seven-hairpin_glycosidases"/>
</dbReference>
<accession>A0A7J7KR14</accession>
<sequence length="268" mass="30083">MAYINSNTHSEPILPLHSHRKTQNFAVGIGPKIYLRVTEKYVLAIVIIAFTLVFLGASYLPSISNQDDVVVRAIRNVESGFKPVVKDPHGHGDGEVRADHRGHEVEKFNDKAKSDIEIQQEINSMKAHLELNHQKMKTLESRLQSVLKTHADNHPKANDIPDVKQEKPISDDENKNAEPDSIAVQTAAAPFDIAKEEGEGDSTGKFFNPEPEDPVAKERRSQVVEMMKLAWDKYKEHAWGHNELKPISKRGHSSGIFGGNTALWCYYC</sequence>
<evidence type="ECO:0000313" key="9">
    <source>
        <dbReference type="Proteomes" id="UP000593567"/>
    </source>
</evidence>
<dbReference type="AlphaFoldDB" id="A0A7J7KR14"/>
<keyword evidence="4" id="KW-0378">Hydrolase</keyword>
<comment type="similarity">
    <text evidence="3">Belongs to the glycosyl hydrolase 47 family.</text>
</comment>
<evidence type="ECO:0000256" key="4">
    <source>
        <dbReference type="ARBA" id="ARBA00022801"/>
    </source>
</evidence>
<feature type="compositionally biased region" description="Basic and acidic residues" evidence="6">
    <location>
        <begin position="151"/>
        <end position="178"/>
    </location>
</feature>
<name>A0A7J7KR14_BUGNE</name>
<evidence type="ECO:0000256" key="2">
    <source>
        <dbReference type="ARBA" id="ARBA00004922"/>
    </source>
</evidence>
<evidence type="ECO:0000256" key="1">
    <source>
        <dbReference type="ARBA" id="ARBA00001913"/>
    </source>
</evidence>
<dbReference type="OrthoDB" id="8118055at2759"/>
<comment type="pathway">
    <text evidence="2">Protein modification; protein glycosylation.</text>
</comment>
<dbReference type="GO" id="GO:0005975">
    <property type="term" value="P:carbohydrate metabolic process"/>
    <property type="evidence" value="ECO:0007669"/>
    <property type="project" value="InterPro"/>
</dbReference>
<dbReference type="InterPro" id="IPR012341">
    <property type="entry name" value="6hp_glycosidase-like_sf"/>
</dbReference>
<keyword evidence="9" id="KW-1185">Reference proteome</keyword>
<evidence type="ECO:0000256" key="5">
    <source>
        <dbReference type="ARBA" id="ARBA00023157"/>
    </source>
</evidence>
<protein>
    <submittedName>
        <fullName evidence="8">MAN1A1</fullName>
    </submittedName>
</protein>
<dbReference type="GO" id="GO:0005509">
    <property type="term" value="F:calcium ion binding"/>
    <property type="evidence" value="ECO:0007669"/>
    <property type="project" value="InterPro"/>
</dbReference>
<organism evidence="8 9">
    <name type="scientific">Bugula neritina</name>
    <name type="common">Brown bryozoan</name>
    <name type="synonym">Sertularia neritina</name>
    <dbReference type="NCBI Taxonomy" id="10212"/>
    <lineage>
        <taxon>Eukaryota</taxon>
        <taxon>Metazoa</taxon>
        <taxon>Spiralia</taxon>
        <taxon>Lophotrochozoa</taxon>
        <taxon>Bryozoa</taxon>
        <taxon>Gymnolaemata</taxon>
        <taxon>Cheilostomatida</taxon>
        <taxon>Flustrina</taxon>
        <taxon>Buguloidea</taxon>
        <taxon>Bugulidae</taxon>
        <taxon>Bugula</taxon>
    </lineage>
</organism>
<dbReference type="InterPro" id="IPR001382">
    <property type="entry name" value="Glyco_hydro_47"/>
</dbReference>